<evidence type="ECO:0000313" key="4">
    <source>
        <dbReference type="Proteomes" id="UP001154329"/>
    </source>
</evidence>
<protein>
    <submittedName>
        <fullName evidence="3">Uncharacterized protein</fullName>
    </submittedName>
</protein>
<feature type="chain" id="PRO_5040148363" evidence="2">
    <location>
        <begin position="21"/>
        <end position="184"/>
    </location>
</feature>
<feature type="region of interest" description="Disordered" evidence="1">
    <location>
        <begin position="92"/>
        <end position="116"/>
    </location>
</feature>
<organism evidence="3 4">
    <name type="scientific">Aphis gossypii</name>
    <name type="common">Cotton aphid</name>
    <dbReference type="NCBI Taxonomy" id="80765"/>
    <lineage>
        <taxon>Eukaryota</taxon>
        <taxon>Metazoa</taxon>
        <taxon>Ecdysozoa</taxon>
        <taxon>Arthropoda</taxon>
        <taxon>Hexapoda</taxon>
        <taxon>Insecta</taxon>
        <taxon>Pterygota</taxon>
        <taxon>Neoptera</taxon>
        <taxon>Paraneoptera</taxon>
        <taxon>Hemiptera</taxon>
        <taxon>Sternorrhyncha</taxon>
        <taxon>Aphidomorpha</taxon>
        <taxon>Aphidoidea</taxon>
        <taxon>Aphididae</taxon>
        <taxon>Aphidini</taxon>
        <taxon>Aphis</taxon>
        <taxon>Aphis</taxon>
    </lineage>
</organism>
<proteinExistence type="predicted"/>
<evidence type="ECO:0000313" key="3">
    <source>
        <dbReference type="EMBL" id="CAH1726367.1"/>
    </source>
</evidence>
<sequence length="184" mass="20368">MKIWFDFAISAIVVVSLANAKSVFHQNPVTDNQLWPDDFSLKQSSDVNLPIYHIGSVGKVTTDISQSNTLIAFTSENTTGMTFVEETLDTVSESTTSDEDTTTAQTTTKDGVTERTTSMDRMTTTIEHGSKDESNLFNPFGVSSFLRKYALYNHIVRSEDFSCQDGYTTNVNGECVPIFKDSSN</sequence>
<dbReference type="AlphaFoldDB" id="A0A9P0J966"/>
<gene>
    <name evidence="3" type="ORF">APHIGO_LOCUS7268</name>
</gene>
<evidence type="ECO:0000256" key="1">
    <source>
        <dbReference type="SAM" id="MobiDB-lite"/>
    </source>
</evidence>
<name>A0A9P0J966_APHGO</name>
<dbReference type="EMBL" id="OU899035">
    <property type="protein sequence ID" value="CAH1726367.1"/>
    <property type="molecule type" value="Genomic_DNA"/>
</dbReference>
<accession>A0A9P0J966</accession>
<reference evidence="3" key="1">
    <citation type="submission" date="2022-02" db="EMBL/GenBank/DDBJ databases">
        <authorList>
            <person name="King R."/>
        </authorList>
    </citation>
    <scope>NUCLEOTIDE SEQUENCE</scope>
</reference>
<evidence type="ECO:0000256" key="2">
    <source>
        <dbReference type="SAM" id="SignalP"/>
    </source>
</evidence>
<keyword evidence="2" id="KW-0732">Signal</keyword>
<reference evidence="3" key="2">
    <citation type="submission" date="2022-10" db="EMBL/GenBank/DDBJ databases">
        <authorList>
            <consortium name="ENA_rothamsted_submissions"/>
            <consortium name="culmorum"/>
            <person name="King R."/>
        </authorList>
    </citation>
    <scope>NUCLEOTIDE SEQUENCE</scope>
</reference>
<feature type="signal peptide" evidence="2">
    <location>
        <begin position="1"/>
        <end position="20"/>
    </location>
</feature>
<keyword evidence="4" id="KW-1185">Reference proteome</keyword>
<dbReference type="Proteomes" id="UP001154329">
    <property type="component" value="Chromosome 2"/>
</dbReference>